<sequence length="305" mass="34484">MRYIQLQTRSSTSFRTAATELEVRGGAINNEISMAERTTHITIQNGDALPELQQCNKCCSNYHCSFCAASLFKPTKLVKLNSIFKATLPRQLSVETSNFSRNFISTYCSIDHTSRERDTISNQCSADHTISNYHNIDHAISDHTISNHYTTECTSSLLRKGGAKNPFAVKPTHHFWAPRIGKNTRRSDSVLNTEYEKLHSSKSASETAEITVTEERLKEELQKQKVNVIRKLCKECGLDSTRSRSDLLLRLSNEIKSRQTYDKIFEKIWGASEDCDISIDEPVPTDIEMEDVTPTSMMVPTSSKC</sequence>
<keyword evidence="2" id="KW-1185">Reference proteome</keyword>
<dbReference type="EMBL" id="JAYMGO010000009">
    <property type="protein sequence ID" value="KAL1268537.1"/>
    <property type="molecule type" value="Genomic_DNA"/>
</dbReference>
<proteinExistence type="predicted"/>
<gene>
    <name evidence="1" type="ORF">QQF64_033900</name>
</gene>
<protein>
    <recommendedName>
        <fullName evidence="3">SAP domain-containing protein</fullName>
    </recommendedName>
</protein>
<dbReference type="PANTHER" id="PTHR17609:SF3">
    <property type="entry name" value="SAP DOMAIN-CONTAINING PROTEIN"/>
    <property type="match status" value="1"/>
</dbReference>
<name>A0ABR3MVA6_9TELE</name>
<dbReference type="Proteomes" id="UP001558613">
    <property type="component" value="Unassembled WGS sequence"/>
</dbReference>
<evidence type="ECO:0008006" key="3">
    <source>
        <dbReference type="Google" id="ProtNLM"/>
    </source>
</evidence>
<dbReference type="InterPro" id="IPR039598">
    <property type="entry name" value="HMGXB3"/>
</dbReference>
<reference evidence="1 2" key="1">
    <citation type="submission" date="2023-09" db="EMBL/GenBank/DDBJ databases">
        <authorList>
            <person name="Wang M."/>
        </authorList>
    </citation>
    <scope>NUCLEOTIDE SEQUENCE [LARGE SCALE GENOMIC DNA]</scope>
    <source>
        <strain evidence="1">GT-2023</strain>
        <tissue evidence="1">Liver</tissue>
    </source>
</reference>
<accession>A0ABR3MVA6</accession>
<evidence type="ECO:0000313" key="2">
    <source>
        <dbReference type="Proteomes" id="UP001558613"/>
    </source>
</evidence>
<comment type="caution">
    <text evidence="1">The sequence shown here is derived from an EMBL/GenBank/DDBJ whole genome shotgun (WGS) entry which is preliminary data.</text>
</comment>
<evidence type="ECO:0000313" key="1">
    <source>
        <dbReference type="EMBL" id="KAL1268537.1"/>
    </source>
</evidence>
<dbReference type="PANTHER" id="PTHR17609">
    <property type="entry name" value="HMG DOMAIN-CONTAINING PROTEIN 3"/>
    <property type="match status" value="1"/>
</dbReference>
<organism evidence="1 2">
    <name type="scientific">Cirrhinus molitorella</name>
    <name type="common">mud carp</name>
    <dbReference type="NCBI Taxonomy" id="172907"/>
    <lineage>
        <taxon>Eukaryota</taxon>
        <taxon>Metazoa</taxon>
        <taxon>Chordata</taxon>
        <taxon>Craniata</taxon>
        <taxon>Vertebrata</taxon>
        <taxon>Euteleostomi</taxon>
        <taxon>Actinopterygii</taxon>
        <taxon>Neopterygii</taxon>
        <taxon>Teleostei</taxon>
        <taxon>Ostariophysi</taxon>
        <taxon>Cypriniformes</taxon>
        <taxon>Cyprinidae</taxon>
        <taxon>Labeoninae</taxon>
        <taxon>Labeonini</taxon>
        <taxon>Cirrhinus</taxon>
    </lineage>
</organism>